<evidence type="ECO:0000256" key="1">
    <source>
        <dbReference type="ARBA" id="ARBA00001971"/>
    </source>
</evidence>
<dbReference type="InterPro" id="IPR001128">
    <property type="entry name" value="Cyt_P450"/>
</dbReference>
<reference evidence="7" key="1">
    <citation type="submission" date="2021-09" db="EMBL/GenBank/DDBJ databases">
        <title>A high-quality genome of the endoparasitic fungus Hirsutella rhossiliensis with a comparison of Hirsutella genomes reveals transposable elements contributing to genome size variation.</title>
        <authorList>
            <person name="Lin R."/>
            <person name="Jiao Y."/>
            <person name="Sun X."/>
            <person name="Ling J."/>
            <person name="Xie B."/>
            <person name="Cheng X."/>
        </authorList>
    </citation>
    <scope>NUCLEOTIDE SEQUENCE</scope>
    <source>
        <strain evidence="7">HR02</strain>
    </source>
</reference>
<gene>
    <name evidence="7" type="ORF">HRG_09837</name>
</gene>
<dbReference type="OrthoDB" id="1470350at2759"/>
<keyword evidence="3" id="KW-0349">Heme</keyword>
<dbReference type="GO" id="GO:0005506">
    <property type="term" value="F:iron ion binding"/>
    <property type="evidence" value="ECO:0007669"/>
    <property type="project" value="InterPro"/>
</dbReference>
<dbReference type="InterPro" id="IPR036396">
    <property type="entry name" value="Cyt_P450_sf"/>
</dbReference>
<sequence length="370" mass="41276">MSSTDLSKIGFDSWRGLWQYDGNLLHTLGLLFLLIVAYGVAQGIYRIWFHPLSKFPGPLHLSLTSLPAAYSNYIQGTWVRHVAKLHQKYGPAVRIGPNHVSLDGSIGWPEVYGHSRIKSLPVPDLYAHLLILRAIEQHEALVSASRDGHRRQRRQLGHAFSDAALAQQEPVIIKYVDMMLDRLSRRADEGQSINIVEWLNFTTFDIIGDLYYPLIGWIIGKSSRRSLAKYYSGPDPDIIAYMMKKTRDGGDGMSESEVLVNTHALVVAGSETTATALSGFCFYLSRNPLAYTLLADEIRAAFASEEDINLVSTRSLEYLQACINEILRMYPPAAETATRVSPGDMVDGKFVPAGNAIFTIWSWELGHHGP</sequence>
<evidence type="ECO:0000313" key="8">
    <source>
        <dbReference type="Proteomes" id="UP000824596"/>
    </source>
</evidence>
<proteinExistence type="inferred from homology"/>
<dbReference type="RefSeq" id="XP_044716889.1">
    <property type="nucleotide sequence ID" value="XM_044868308.1"/>
</dbReference>
<dbReference type="Pfam" id="PF00067">
    <property type="entry name" value="p450"/>
    <property type="match status" value="2"/>
</dbReference>
<dbReference type="GO" id="GO:0004497">
    <property type="term" value="F:monooxygenase activity"/>
    <property type="evidence" value="ECO:0007669"/>
    <property type="project" value="InterPro"/>
</dbReference>
<dbReference type="SUPFAM" id="SSF48264">
    <property type="entry name" value="Cytochrome P450"/>
    <property type="match status" value="1"/>
</dbReference>
<keyword evidence="6" id="KW-1133">Transmembrane helix</keyword>
<keyword evidence="8" id="KW-1185">Reference proteome</keyword>
<dbReference type="GeneID" id="68358966"/>
<comment type="cofactor">
    <cofactor evidence="1">
        <name>heme</name>
        <dbReference type="ChEBI" id="CHEBI:30413"/>
    </cofactor>
</comment>
<keyword evidence="4" id="KW-0479">Metal-binding</keyword>
<organism evidence="7 8">
    <name type="scientific">Hirsutella rhossiliensis</name>
    <dbReference type="NCBI Taxonomy" id="111463"/>
    <lineage>
        <taxon>Eukaryota</taxon>
        <taxon>Fungi</taxon>
        <taxon>Dikarya</taxon>
        <taxon>Ascomycota</taxon>
        <taxon>Pezizomycotina</taxon>
        <taxon>Sordariomycetes</taxon>
        <taxon>Hypocreomycetidae</taxon>
        <taxon>Hypocreales</taxon>
        <taxon>Ophiocordycipitaceae</taxon>
        <taxon>Hirsutella</taxon>
    </lineage>
</organism>
<evidence type="ECO:0000256" key="5">
    <source>
        <dbReference type="ARBA" id="ARBA00023004"/>
    </source>
</evidence>
<evidence type="ECO:0000256" key="4">
    <source>
        <dbReference type="ARBA" id="ARBA00022723"/>
    </source>
</evidence>
<dbReference type="EMBL" id="JAIZPD010000013">
    <property type="protein sequence ID" value="KAH0959376.1"/>
    <property type="molecule type" value="Genomic_DNA"/>
</dbReference>
<protein>
    <submittedName>
        <fullName evidence="7">Cytochrome p450 domain-containing protein</fullName>
    </submittedName>
</protein>
<dbReference type="InterPro" id="IPR050121">
    <property type="entry name" value="Cytochrome_P450_monoxygenase"/>
</dbReference>
<dbReference type="PANTHER" id="PTHR24305">
    <property type="entry name" value="CYTOCHROME P450"/>
    <property type="match status" value="1"/>
</dbReference>
<keyword evidence="6" id="KW-0472">Membrane</keyword>
<accession>A0A9P8SFU7</accession>
<feature type="transmembrane region" description="Helical" evidence="6">
    <location>
        <begin position="24"/>
        <end position="45"/>
    </location>
</feature>
<evidence type="ECO:0000256" key="6">
    <source>
        <dbReference type="SAM" id="Phobius"/>
    </source>
</evidence>
<dbReference type="AlphaFoldDB" id="A0A9P8SFU7"/>
<name>A0A9P8SFU7_9HYPO</name>
<evidence type="ECO:0000313" key="7">
    <source>
        <dbReference type="EMBL" id="KAH0959376.1"/>
    </source>
</evidence>
<dbReference type="Proteomes" id="UP000824596">
    <property type="component" value="Unassembled WGS sequence"/>
</dbReference>
<dbReference type="Gene3D" id="1.10.630.10">
    <property type="entry name" value="Cytochrome P450"/>
    <property type="match status" value="2"/>
</dbReference>
<comment type="caution">
    <text evidence="7">The sequence shown here is derived from an EMBL/GenBank/DDBJ whole genome shotgun (WGS) entry which is preliminary data.</text>
</comment>
<dbReference type="GO" id="GO:0020037">
    <property type="term" value="F:heme binding"/>
    <property type="evidence" value="ECO:0007669"/>
    <property type="project" value="InterPro"/>
</dbReference>
<keyword evidence="5" id="KW-0408">Iron</keyword>
<dbReference type="GO" id="GO:0016705">
    <property type="term" value="F:oxidoreductase activity, acting on paired donors, with incorporation or reduction of molecular oxygen"/>
    <property type="evidence" value="ECO:0007669"/>
    <property type="project" value="InterPro"/>
</dbReference>
<keyword evidence="6" id="KW-0812">Transmembrane</keyword>
<evidence type="ECO:0000256" key="2">
    <source>
        <dbReference type="ARBA" id="ARBA00010617"/>
    </source>
</evidence>
<comment type="similarity">
    <text evidence="2">Belongs to the cytochrome P450 family.</text>
</comment>
<evidence type="ECO:0000256" key="3">
    <source>
        <dbReference type="ARBA" id="ARBA00022617"/>
    </source>
</evidence>
<dbReference type="PANTHER" id="PTHR24305:SF210">
    <property type="entry name" value="CYTOCHROME P450 MONOOXYGENASE ASQL-RELATED"/>
    <property type="match status" value="1"/>
</dbReference>